<evidence type="ECO:0000313" key="3">
    <source>
        <dbReference type="Proteomes" id="UP001196413"/>
    </source>
</evidence>
<proteinExistence type="predicted"/>
<sequence>MLPNQGRGSQWSRGEKSRGTHASHHRTGIPRQQQFSNPYQDCRNNPNEWSTPRQPFNHGARGTHYQTNRGWQNSGRPHSATHGQAAGFCNKNNQSHAQQQDVDIRNYVIPAMTDNPWKHLEEQWNTEHSSATIE</sequence>
<evidence type="ECO:0000256" key="1">
    <source>
        <dbReference type="SAM" id="MobiDB-lite"/>
    </source>
</evidence>
<comment type="caution">
    <text evidence="2">The sequence shown here is derived from an EMBL/GenBank/DDBJ whole genome shotgun (WGS) entry which is preliminary data.</text>
</comment>
<feature type="compositionally biased region" description="Polar residues" evidence="1">
    <location>
        <begin position="1"/>
        <end position="12"/>
    </location>
</feature>
<feature type="region of interest" description="Disordered" evidence="1">
    <location>
        <begin position="1"/>
        <end position="97"/>
    </location>
</feature>
<reference evidence="2" key="1">
    <citation type="submission" date="2021-06" db="EMBL/GenBank/DDBJ databases">
        <title>Parelaphostrongylus tenuis whole genome reference sequence.</title>
        <authorList>
            <person name="Garwood T.J."/>
            <person name="Larsen P.A."/>
            <person name="Fountain-Jones N.M."/>
            <person name="Garbe J.R."/>
            <person name="Macchietto M.G."/>
            <person name="Kania S.A."/>
            <person name="Gerhold R.W."/>
            <person name="Richards J.E."/>
            <person name="Wolf T.M."/>
        </authorList>
    </citation>
    <scope>NUCLEOTIDE SEQUENCE</scope>
    <source>
        <strain evidence="2">MNPRO001-30</strain>
        <tissue evidence="2">Meninges</tissue>
    </source>
</reference>
<feature type="compositionally biased region" description="Polar residues" evidence="1">
    <location>
        <begin position="64"/>
        <end position="76"/>
    </location>
</feature>
<name>A0AAD5WHZ0_PARTN</name>
<keyword evidence="3" id="KW-1185">Reference proteome</keyword>
<accession>A0AAD5WHZ0</accession>
<evidence type="ECO:0000313" key="2">
    <source>
        <dbReference type="EMBL" id="KAJ1370103.1"/>
    </source>
</evidence>
<dbReference type="EMBL" id="JAHQIW010006732">
    <property type="protein sequence ID" value="KAJ1370103.1"/>
    <property type="molecule type" value="Genomic_DNA"/>
</dbReference>
<gene>
    <name evidence="2" type="ORF">KIN20_031756</name>
</gene>
<feature type="compositionally biased region" description="Polar residues" evidence="1">
    <location>
        <begin position="30"/>
        <end position="54"/>
    </location>
</feature>
<dbReference type="AlphaFoldDB" id="A0AAD5WHZ0"/>
<dbReference type="Proteomes" id="UP001196413">
    <property type="component" value="Unassembled WGS sequence"/>
</dbReference>
<organism evidence="2 3">
    <name type="scientific">Parelaphostrongylus tenuis</name>
    <name type="common">Meningeal worm</name>
    <dbReference type="NCBI Taxonomy" id="148309"/>
    <lineage>
        <taxon>Eukaryota</taxon>
        <taxon>Metazoa</taxon>
        <taxon>Ecdysozoa</taxon>
        <taxon>Nematoda</taxon>
        <taxon>Chromadorea</taxon>
        <taxon>Rhabditida</taxon>
        <taxon>Rhabditina</taxon>
        <taxon>Rhabditomorpha</taxon>
        <taxon>Strongyloidea</taxon>
        <taxon>Metastrongylidae</taxon>
        <taxon>Parelaphostrongylus</taxon>
    </lineage>
</organism>
<feature type="compositionally biased region" description="Basic residues" evidence="1">
    <location>
        <begin position="19"/>
        <end position="28"/>
    </location>
</feature>
<protein>
    <submittedName>
        <fullName evidence="2">Uncharacterized protein</fullName>
    </submittedName>
</protein>